<dbReference type="Gene3D" id="3.40.50.1000">
    <property type="entry name" value="HAD superfamily/HAD-like"/>
    <property type="match status" value="1"/>
</dbReference>
<dbReference type="Pfam" id="PF03031">
    <property type="entry name" value="NIF"/>
    <property type="match status" value="1"/>
</dbReference>
<dbReference type="PROSITE" id="PS50969">
    <property type="entry name" value="FCP1"/>
    <property type="match status" value="1"/>
</dbReference>
<proteinExistence type="predicted"/>
<keyword evidence="4" id="KW-1185">Reference proteome</keyword>
<accession>A0AAD3TR89</accession>
<comment type="caution">
    <text evidence="3">The sequence shown here is derived from an EMBL/GenBank/DDBJ whole genome shotgun (WGS) entry which is preliminary data.</text>
</comment>
<feature type="region of interest" description="Disordered" evidence="1">
    <location>
        <begin position="76"/>
        <end position="98"/>
    </location>
</feature>
<dbReference type="FunFam" id="3.40.50.1000:FF:000270">
    <property type="entry name" value="Nuclear envelope-endoplasmic reticulum network protein"/>
    <property type="match status" value="1"/>
</dbReference>
<dbReference type="InterPro" id="IPR011948">
    <property type="entry name" value="Dullard_phosphatase"/>
</dbReference>
<name>A0AAD3TR89_9TREE</name>
<dbReference type="EMBL" id="BTCM01000002">
    <property type="protein sequence ID" value="GMK55189.1"/>
    <property type="molecule type" value="Genomic_DNA"/>
</dbReference>
<dbReference type="InterPro" id="IPR023214">
    <property type="entry name" value="HAD_sf"/>
</dbReference>
<dbReference type="PANTHER" id="PTHR12210">
    <property type="entry name" value="DULLARD PROTEIN PHOSPHATASE"/>
    <property type="match status" value="1"/>
</dbReference>
<sequence length="428" mass="46895">MNTLSRLDTFIARLAGSGPGHKGKLAAPPACVAFLGSCLGPGSLVLGVRHSHPPRLLRSLNLVFVFRILRHKQRGLRTCESPPPEPIEAPLPSPTSSTTSDIVLVEATSDEGTASEAEWIDPVTRADSAVSDSRDESAPSETERKDMFSLSLRSGHSKETMSLRGVLDTKLQAETKSKLEPEADKGPRRTRLLPNPMSTSYLDPTVPAAPQRHASPAIPAPIVVRPPHQTPFHLQKTLILDLDETLIHSTSRPIGSSSAGGGMLGIGSGLFGRRGRREGHTVEVVINGRSTTYHVYKRPYVDFFLKKVASWYTLVIYTASMPEYADPVIDWLDNGRGLFAKRLYRESCYLQPSGSYIKDLALVNPDLGRVCFMDNSPISYSWNKANALPIEGWTSDPNDEALLQSIPVLDSLRFVTDVRHILGIRGFN</sequence>
<feature type="compositionally biased region" description="Basic and acidic residues" evidence="1">
    <location>
        <begin position="132"/>
        <end position="147"/>
    </location>
</feature>
<dbReference type="AlphaFoldDB" id="A0AAD3TR89"/>
<dbReference type="InterPro" id="IPR004274">
    <property type="entry name" value="FCP1_dom"/>
</dbReference>
<dbReference type="SUPFAM" id="SSF56784">
    <property type="entry name" value="HAD-like"/>
    <property type="match status" value="1"/>
</dbReference>
<dbReference type="NCBIfam" id="TIGR02251">
    <property type="entry name" value="HIF-SF_euk"/>
    <property type="match status" value="1"/>
</dbReference>
<protein>
    <recommendedName>
        <fullName evidence="2">FCP1 homology domain-containing protein</fullName>
    </recommendedName>
</protein>
<dbReference type="InterPro" id="IPR036412">
    <property type="entry name" value="HAD-like_sf"/>
</dbReference>
<reference evidence="3" key="1">
    <citation type="journal article" date="2023" name="BMC Genomics">
        <title>Chromosome-level genome assemblies of Cutaneotrichosporon spp. (Trichosporonales, Basidiomycota) reveal imbalanced evolution between nucleotide sequences and chromosome synteny.</title>
        <authorList>
            <person name="Kobayashi Y."/>
            <person name="Kayamori A."/>
            <person name="Aoki K."/>
            <person name="Shiwa Y."/>
            <person name="Matsutani M."/>
            <person name="Fujita N."/>
            <person name="Sugita T."/>
            <person name="Iwasaki W."/>
            <person name="Tanaka N."/>
            <person name="Takashima M."/>
        </authorList>
    </citation>
    <scope>NUCLEOTIDE SEQUENCE</scope>
    <source>
        <strain evidence="3">HIS016</strain>
    </source>
</reference>
<evidence type="ECO:0000256" key="1">
    <source>
        <dbReference type="SAM" id="MobiDB-lite"/>
    </source>
</evidence>
<evidence type="ECO:0000259" key="2">
    <source>
        <dbReference type="PROSITE" id="PS50969"/>
    </source>
</evidence>
<dbReference type="GO" id="GO:0016791">
    <property type="term" value="F:phosphatase activity"/>
    <property type="evidence" value="ECO:0007669"/>
    <property type="project" value="InterPro"/>
</dbReference>
<evidence type="ECO:0000313" key="4">
    <source>
        <dbReference type="Proteomes" id="UP001222932"/>
    </source>
</evidence>
<dbReference type="Proteomes" id="UP001222932">
    <property type="component" value="Unassembled WGS sequence"/>
</dbReference>
<feature type="domain" description="FCP1 homology" evidence="2">
    <location>
        <begin position="231"/>
        <end position="412"/>
    </location>
</feature>
<dbReference type="InterPro" id="IPR050365">
    <property type="entry name" value="TIM50"/>
</dbReference>
<organism evidence="3 4">
    <name type="scientific">Cutaneotrichosporon spelunceum</name>
    <dbReference type="NCBI Taxonomy" id="1672016"/>
    <lineage>
        <taxon>Eukaryota</taxon>
        <taxon>Fungi</taxon>
        <taxon>Dikarya</taxon>
        <taxon>Basidiomycota</taxon>
        <taxon>Agaricomycotina</taxon>
        <taxon>Tremellomycetes</taxon>
        <taxon>Trichosporonales</taxon>
        <taxon>Trichosporonaceae</taxon>
        <taxon>Cutaneotrichosporon</taxon>
    </lineage>
</organism>
<dbReference type="CDD" id="cd07521">
    <property type="entry name" value="HAD_FCP1-like"/>
    <property type="match status" value="1"/>
</dbReference>
<reference evidence="3" key="2">
    <citation type="submission" date="2023-06" db="EMBL/GenBank/DDBJ databases">
        <authorList>
            <person name="Kobayashi Y."/>
            <person name="Kayamori A."/>
            <person name="Aoki K."/>
            <person name="Shiwa Y."/>
            <person name="Fujita N."/>
            <person name="Sugita T."/>
            <person name="Iwasaki W."/>
            <person name="Tanaka N."/>
            <person name="Takashima M."/>
        </authorList>
    </citation>
    <scope>NUCLEOTIDE SEQUENCE</scope>
    <source>
        <strain evidence="3">HIS016</strain>
    </source>
</reference>
<feature type="region of interest" description="Disordered" evidence="1">
    <location>
        <begin position="110"/>
        <end position="148"/>
    </location>
</feature>
<feature type="compositionally biased region" description="Pro residues" evidence="1">
    <location>
        <begin position="81"/>
        <end position="93"/>
    </location>
</feature>
<evidence type="ECO:0000313" key="3">
    <source>
        <dbReference type="EMBL" id="GMK55189.1"/>
    </source>
</evidence>
<feature type="region of interest" description="Disordered" evidence="1">
    <location>
        <begin position="174"/>
        <end position="197"/>
    </location>
</feature>
<gene>
    <name evidence="3" type="primary">NEM1</name>
    <name evidence="3" type="ORF">CspeluHIS016_0202450</name>
</gene>
<feature type="compositionally biased region" description="Basic and acidic residues" evidence="1">
    <location>
        <begin position="174"/>
        <end position="187"/>
    </location>
</feature>
<dbReference type="SMART" id="SM00577">
    <property type="entry name" value="CPDc"/>
    <property type="match status" value="1"/>
</dbReference>